<dbReference type="NCBIfam" id="TIGR03812">
    <property type="entry name" value="tyr_de_CO2_Arch"/>
    <property type="match status" value="1"/>
</dbReference>
<dbReference type="PANTHER" id="PTHR42735:SF6">
    <property type="entry name" value="SPHINGOSINE-1-PHOSPHATE LYASE 1"/>
    <property type="match status" value="1"/>
</dbReference>
<evidence type="ECO:0000256" key="4">
    <source>
        <dbReference type="ARBA" id="ARBA00023239"/>
    </source>
</evidence>
<dbReference type="InterPro" id="IPR015422">
    <property type="entry name" value="PyrdxlP-dep_Trfase_small"/>
</dbReference>
<evidence type="ECO:0000313" key="9">
    <source>
        <dbReference type="Proteomes" id="UP000001400"/>
    </source>
</evidence>
<dbReference type="AlphaFoldDB" id="B5ICZ4"/>
<dbReference type="GO" id="GO:0015937">
    <property type="term" value="P:coenzyme A biosynthetic process"/>
    <property type="evidence" value="ECO:0007669"/>
    <property type="project" value="TreeGrafter"/>
</dbReference>
<dbReference type="GO" id="GO:0030170">
    <property type="term" value="F:pyridoxal phosphate binding"/>
    <property type="evidence" value="ECO:0007669"/>
    <property type="project" value="InterPro"/>
</dbReference>
<dbReference type="GeneID" id="8828401"/>
<dbReference type="Proteomes" id="UP000001400">
    <property type="component" value="Chromosome"/>
</dbReference>
<dbReference type="Gene3D" id="3.40.640.10">
    <property type="entry name" value="Type I PLP-dependent aspartate aminotransferase-like (Major domain)"/>
    <property type="match status" value="1"/>
</dbReference>
<sequence>MDEKEIEDLLQKYYLKDMHYEDGKILGSMYTKPPEIALKAFFKFYQANLGNPGLYKGTVEIEREVVKFLLRLTSGKDDFFGHVVSGGTEANVIALWAAREMGYKRVLATQDAHFSIRKAANLLKLSLENVEIIKGRMSIEDLERKIKGGDIIVATAGTTPLGFIDPIEEIGKICEMHNCFLHVDAAFGGYVIPFLRELGYTNKKFGFDISAVRTITIDPHKMGMAPYPAGGIVSKENIFEKIEIEAPYLMVGKNEGLLGTRQSGSVAAAYAAQLYFGWDGYREIVKKCMENTNYLVKRAREENFEILEMPEMNIVNIKIKNVGKVKKELYARGWGISTNPKYSSLRIVVMPHVTKEIIDEFLGELKNIKKSYGL</sequence>
<gene>
    <name evidence="8" type="ordered locus">Aboo_1436</name>
</gene>
<name>B5ICZ4_ACIB4</name>
<dbReference type="GO" id="GO:0019752">
    <property type="term" value="P:carboxylic acid metabolic process"/>
    <property type="evidence" value="ECO:0007669"/>
    <property type="project" value="InterPro"/>
</dbReference>
<dbReference type="eggNOG" id="arCOG00027">
    <property type="taxonomic scope" value="Archaea"/>
</dbReference>
<dbReference type="EMBL" id="CP001941">
    <property type="protein sequence ID" value="ADD09243.1"/>
    <property type="molecule type" value="Genomic_DNA"/>
</dbReference>
<dbReference type="KEGG" id="abi:Aboo_1436"/>
<organism evidence="8 9">
    <name type="scientific">Aciduliprofundum boonei (strain DSM 19572 / T469)</name>
    <dbReference type="NCBI Taxonomy" id="439481"/>
    <lineage>
        <taxon>Archaea</taxon>
        <taxon>Methanobacteriati</taxon>
        <taxon>Thermoplasmatota</taxon>
        <taxon>DHVE2 group</taxon>
        <taxon>Candidatus Aciduliprofundum</taxon>
    </lineage>
</organism>
<keyword evidence="4 7" id="KW-0456">Lyase</keyword>
<evidence type="ECO:0000256" key="2">
    <source>
        <dbReference type="ARBA" id="ARBA00022793"/>
    </source>
</evidence>
<evidence type="ECO:0000256" key="7">
    <source>
        <dbReference type="RuleBase" id="RU000382"/>
    </source>
</evidence>
<dbReference type="Pfam" id="PF00282">
    <property type="entry name" value="Pyridoxal_deC"/>
    <property type="match status" value="1"/>
</dbReference>
<evidence type="ECO:0000256" key="6">
    <source>
        <dbReference type="PIRSR" id="PIRSR602129-50"/>
    </source>
</evidence>
<accession>B5ICZ4</accession>
<dbReference type="InterPro" id="IPR015421">
    <property type="entry name" value="PyrdxlP-dep_Trfase_major"/>
</dbReference>
<evidence type="ECO:0000256" key="1">
    <source>
        <dbReference type="ARBA" id="ARBA00001933"/>
    </source>
</evidence>
<feature type="modified residue" description="N6-(pyridoxal phosphate)lysine" evidence="6">
    <location>
        <position position="221"/>
    </location>
</feature>
<dbReference type="SUPFAM" id="SSF53383">
    <property type="entry name" value="PLP-dependent transferases"/>
    <property type="match status" value="1"/>
</dbReference>
<comment type="cofactor">
    <cofactor evidence="1 6 7">
        <name>pyridoxal 5'-phosphate</name>
        <dbReference type="ChEBI" id="CHEBI:597326"/>
    </cofactor>
</comment>
<keyword evidence="2" id="KW-0210">Decarboxylase</keyword>
<keyword evidence="3 6" id="KW-0663">Pyridoxal phosphate</keyword>
<dbReference type="InterPro" id="IPR002129">
    <property type="entry name" value="PyrdxlP-dep_de-COase"/>
</dbReference>
<dbReference type="PANTHER" id="PTHR42735">
    <property type="match status" value="1"/>
</dbReference>
<dbReference type="OrthoDB" id="56891at2157"/>
<protein>
    <submittedName>
        <fullName evidence="8">Pyridoxal-dependent decarboxylase</fullName>
    </submittedName>
</protein>
<reference evidence="8" key="1">
    <citation type="submission" date="2010-02" db="EMBL/GenBank/DDBJ databases">
        <title>Complete sequence of Aciduliprofundum boonei T469.</title>
        <authorList>
            <consortium name="US DOE Joint Genome Institute"/>
            <person name="Lucas S."/>
            <person name="Copeland A."/>
            <person name="Lapidus A."/>
            <person name="Cheng J.-F."/>
            <person name="Bruce D."/>
            <person name="Goodwin L."/>
            <person name="Pitluck S."/>
            <person name="Saunders E."/>
            <person name="Detter J.C."/>
            <person name="Han C."/>
            <person name="Tapia R."/>
            <person name="Land M."/>
            <person name="Hauser L."/>
            <person name="Kyrpides N."/>
            <person name="Mikhailova N."/>
            <person name="Flores G."/>
            <person name="Reysenbach A.-L."/>
            <person name="Woyke T."/>
        </authorList>
    </citation>
    <scope>NUCLEOTIDE SEQUENCE</scope>
    <source>
        <strain evidence="8">T469</strain>
    </source>
</reference>
<dbReference type="InterPro" id="IPR050477">
    <property type="entry name" value="GrpII_AminoAcid_Decarb"/>
</dbReference>
<dbReference type="InterPro" id="IPR015424">
    <property type="entry name" value="PyrdxlP-dep_Trfase"/>
</dbReference>
<keyword evidence="9" id="KW-1185">Reference proteome</keyword>
<dbReference type="STRING" id="439481.Aboo_1436"/>
<dbReference type="RefSeq" id="WP_008084155.1">
    <property type="nucleotide sequence ID" value="NC_013926.1"/>
</dbReference>
<proteinExistence type="inferred from homology"/>
<dbReference type="InterPro" id="IPR020931">
    <property type="entry name" value="MfnA"/>
</dbReference>
<evidence type="ECO:0000256" key="5">
    <source>
        <dbReference type="ARBA" id="ARBA00038302"/>
    </source>
</evidence>
<dbReference type="GO" id="GO:0004068">
    <property type="term" value="F:aspartate 1-decarboxylase activity"/>
    <property type="evidence" value="ECO:0007669"/>
    <property type="project" value="TreeGrafter"/>
</dbReference>
<dbReference type="Gene3D" id="3.90.1150.10">
    <property type="entry name" value="Aspartate Aminotransferase, domain 1"/>
    <property type="match status" value="1"/>
</dbReference>
<evidence type="ECO:0000313" key="8">
    <source>
        <dbReference type="EMBL" id="ADD09243.1"/>
    </source>
</evidence>
<dbReference type="HOGENOM" id="CLU_028929_2_1_2"/>
<evidence type="ECO:0000256" key="3">
    <source>
        <dbReference type="ARBA" id="ARBA00022898"/>
    </source>
</evidence>
<comment type="similarity">
    <text evidence="5">Belongs to the group II decarboxylase family. Sphingosine-1-phosphate lyase subfamily.</text>
</comment>